<dbReference type="InterPro" id="IPR050222">
    <property type="entry name" value="MATE_MdtK"/>
</dbReference>
<evidence type="ECO:0000256" key="5">
    <source>
        <dbReference type="ARBA" id="ARBA00031636"/>
    </source>
</evidence>
<dbReference type="Proteomes" id="UP000549009">
    <property type="component" value="Unassembled WGS sequence"/>
</dbReference>
<evidence type="ECO:0000256" key="2">
    <source>
        <dbReference type="ARBA" id="ARBA00010199"/>
    </source>
</evidence>
<accession>A0A7W8B480</accession>
<dbReference type="EMBL" id="JACHJD010000021">
    <property type="protein sequence ID" value="MBB5108890.1"/>
    <property type="molecule type" value="Genomic_DNA"/>
</dbReference>
<dbReference type="PANTHER" id="PTHR43298">
    <property type="entry name" value="MULTIDRUG RESISTANCE PROTEIN NORM-RELATED"/>
    <property type="match status" value="1"/>
</dbReference>
<keyword evidence="4" id="KW-0813">Transport</keyword>
<feature type="transmembrane region" description="Helical" evidence="6">
    <location>
        <begin position="26"/>
        <end position="45"/>
    </location>
</feature>
<gene>
    <name evidence="7" type="ORF">FHS40_008016</name>
</gene>
<feature type="transmembrane region" description="Helical" evidence="6">
    <location>
        <begin position="106"/>
        <end position="129"/>
    </location>
</feature>
<evidence type="ECO:0000313" key="8">
    <source>
        <dbReference type="Proteomes" id="UP000549009"/>
    </source>
</evidence>
<proteinExistence type="inferred from homology"/>
<feature type="transmembrane region" description="Helical" evidence="6">
    <location>
        <begin position="424"/>
        <end position="444"/>
    </location>
</feature>
<dbReference type="GO" id="GO:0005886">
    <property type="term" value="C:plasma membrane"/>
    <property type="evidence" value="ECO:0007669"/>
    <property type="project" value="TreeGrafter"/>
</dbReference>
<reference evidence="7 8" key="1">
    <citation type="submission" date="2020-08" db="EMBL/GenBank/DDBJ databases">
        <title>Genomic Encyclopedia of Type Strains, Phase III (KMG-III): the genomes of soil and plant-associated and newly described type strains.</title>
        <authorList>
            <person name="Whitman W."/>
        </authorList>
    </citation>
    <scope>NUCLEOTIDE SEQUENCE [LARGE SCALE GENOMIC DNA]</scope>
    <source>
        <strain evidence="7 8">CECT 3146</strain>
    </source>
</reference>
<dbReference type="Pfam" id="PF01554">
    <property type="entry name" value="MatE"/>
    <property type="match status" value="1"/>
</dbReference>
<keyword evidence="6" id="KW-0472">Membrane</keyword>
<comment type="caution">
    <text evidence="7">The sequence shown here is derived from an EMBL/GenBank/DDBJ whole genome shotgun (WGS) entry which is preliminary data.</text>
</comment>
<dbReference type="PANTHER" id="PTHR43298:SF2">
    <property type="entry name" value="FMN_FAD EXPORTER YEEO-RELATED"/>
    <property type="match status" value="1"/>
</dbReference>
<evidence type="ECO:0000256" key="1">
    <source>
        <dbReference type="ARBA" id="ARBA00003408"/>
    </source>
</evidence>
<feature type="transmembrane region" description="Helical" evidence="6">
    <location>
        <begin position="57"/>
        <end position="76"/>
    </location>
</feature>
<evidence type="ECO:0000256" key="4">
    <source>
        <dbReference type="ARBA" id="ARBA00022448"/>
    </source>
</evidence>
<comment type="function">
    <text evidence="1">Multidrug efflux pump.</text>
</comment>
<keyword evidence="6" id="KW-1133">Transmembrane helix</keyword>
<evidence type="ECO:0000313" key="7">
    <source>
        <dbReference type="EMBL" id="MBB5108890.1"/>
    </source>
</evidence>
<name>A0A7W8B480_STRST</name>
<feature type="transmembrane region" description="Helical" evidence="6">
    <location>
        <begin position="251"/>
        <end position="274"/>
    </location>
</feature>
<dbReference type="RefSeq" id="WP_229879391.1">
    <property type="nucleotide sequence ID" value="NZ_BMSQ01000017.1"/>
</dbReference>
<dbReference type="CDD" id="cd12082">
    <property type="entry name" value="MATE_like"/>
    <property type="match status" value="1"/>
</dbReference>
<sequence>MTEMKAASRSNASGFARLTGGEAWKIASVALPLYVTMVAASAGALVDTAVLGRHGTVSLAAFAVTMAVYGPAAAAVSGAMRGVMPFVAAHKDSPGELLPMVRHAKWLGLCVGLTGAAAVAAVPLIGRAAGVPASTLDDLGVFPALLAVSLVVTSLGAASTSTLVGLGRGKQVMRAGLAGTAAAVVLSLLLVGGVGGFTGLGLPGAGLAMLASSTISASWAHHALRTSPALGGGPLAFGRPHPREILRIARVGVPLAATVLIKFAVLGVIAFAAARAGTRSAAVHSVAISLVNLTFTAAVAIGQATVPLMTDHVRAGETRRIRRVLLAGAGVALGAMAALATALLVLRDPVVSVYTDDAALRDRVVALLPLVVFVVVADALQAVCGFGLIGLKRTMPSLAVFAAGYGALVLAVLLVTAYGGGLTALWAALACANVLLLAGQAFFFHRHSARAALDAN</sequence>
<keyword evidence="6" id="KW-0812">Transmembrane</keyword>
<dbReference type="InterPro" id="IPR002528">
    <property type="entry name" value="MATE_fam"/>
</dbReference>
<keyword evidence="8" id="KW-1185">Reference proteome</keyword>
<protein>
    <recommendedName>
        <fullName evidence="3">Probable multidrug resistance protein NorM</fullName>
    </recommendedName>
    <alternativeName>
        <fullName evidence="5">Multidrug-efflux transporter</fullName>
    </alternativeName>
</protein>
<feature type="transmembrane region" description="Helical" evidence="6">
    <location>
        <begin position="398"/>
        <end position="418"/>
    </location>
</feature>
<dbReference type="GO" id="GO:0015297">
    <property type="term" value="F:antiporter activity"/>
    <property type="evidence" value="ECO:0007669"/>
    <property type="project" value="InterPro"/>
</dbReference>
<dbReference type="AlphaFoldDB" id="A0A7W8B480"/>
<feature type="transmembrane region" description="Helical" evidence="6">
    <location>
        <begin position="366"/>
        <end position="391"/>
    </location>
</feature>
<dbReference type="GO" id="GO:0042910">
    <property type="term" value="F:xenobiotic transmembrane transporter activity"/>
    <property type="evidence" value="ECO:0007669"/>
    <property type="project" value="InterPro"/>
</dbReference>
<feature type="transmembrane region" description="Helical" evidence="6">
    <location>
        <begin position="324"/>
        <end position="346"/>
    </location>
</feature>
<comment type="similarity">
    <text evidence="2">Belongs to the multi antimicrobial extrusion (MATE) (TC 2.A.66.1) family.</text>
</comment>
<feature type="transmembrane region" description="Helical" evidence="6">
    <location>
        <begin position="141"/>
        <end position="164"/>
    </location>
</feature>
<feature type="transmembrane region" description="Helical" evidence="6">
    <location>
        <begin position="176"/>
        <end position="194"/>
    </location>
</feature>
<evidence type="ECO:0000256" key="6">
    <source>
        <dbReference type="SAM" id="Phobius"/>
    </source>
</evidence>
<evidence type="ECO:0000256" key="3">
    <source>
        <dbReference type="ARBA" id="ARBA00020268"/>
    </source>
</evidence>
<organism evidence="7 8">
    <name type="scientific">Streptomyces spectabilis</name>
    <dbReference type="NCBI Taxonomy" id="68270"/>
    <lineage>
        <taxon>Bacteria</taxon>
        <taxon>Bacillati</taxon>
        <taxon>Actinomycetota</taxon>
        <taxon>Actinomycetes</taxon>
        <taxon>Kitasatosporales</taxon>
        <taxon>Streptomycetaceae</taxon>
        <taxon>Streptomyces</taxon>
    </lineage>
</organism>